<name>A0ABW6CLM3_9CAUL</name>
<dbReference type="EMBL" id="JAOTJD010000012">
    <property type="protein sequence ID" value="MFD3263965.1"/>
    <property type="molecule type" value="Genomic_DNA"/>
</dbReference>
<evidence type="ECO:0000256" key="3">
    <source>
        <dbReference type="ARBA" id="ARBA00022692"/>
    </source>
</evidence>
<keyword evidence="5 7" id="KW-0472">Membrane</keyword>
<dbReference type="Pfam" id="PF01292">
    <property type="entry name" value="Ni_hydr_CYTB"/>
    <property type="match status" value="1"/>
</dbReference>
<evidence type="ECO:0000256" key="6">
    <source>
        <dbReference type="SAM" id="MobiDB-lite"/>
    </source>
</evidence>
<feature type="transmembrane region" description="Helical" evidence="7">
    <location>
        <begin position="7"/>
        <end position="24"/>
    </location>
</feature>
<dbReference type="InterPro" id="IPR011577">
    <property type="entry name" value="Cyt_b561_bac/Ni-Hgenase"/>
</dbReference>
<dbReference type="SUPFAM" id="SSF81342">
    <property type="entry name" value="Transmembrane di-heme cytochromes"/>
    <property type="match status" value="1"/>
</dbReference>
<keyword evidence="10" id="KW-1185">Reference proteome</keyword>
<comment type="subcellular location">
    <subcellularLocation>
        <location evidence="1">Cell membrane</location>
        <topology evidence="1">Multi-pass membrane protein</topology>
    </subcellularLocation>
</comment>
<evidence type="ECO:0000313" key="10">
    <source>
        <dbReference type="Proteomes" id="UP001598130"/>
    </source>
</evidence>
<proteinExistence type="predicted"/>
<feature type="domain" description="Cytochrome b561 bacterial/Ni-hydrogenase" evidence="8">
    <location>
        <begin position="7"/>
        <end position="172"/>
    </location>
</feature>
<feature type="transmembrane region" description="Helical" evidence="7">
    <location>
        <begin position="151"/>
        <end position="170"/>
    </location>
</feature>
<gene>
    <name evidence="9" type="ORF">OCL97_08330</name>
</gene>
<dbReference type="InterPro" id="IPR016174">
    <property type="entry name" value="Di-haem_cyt_TM"/>
</dbReference>
<feature type="transmembrane region" description="Helical" evidence="7">
    <location>
        <begin position="82"/>
        <end position="101"/>
    </location>
</feature>
<keyword evidence="4 7" id="KW-1133">Transmembrane helix</keyword>
<keyword evidence="3 7" id="KW-0812">Transmembrane</keyword>
<feature type="transmembrane region" description="Helical" evidence="7">
    <location>
        <begin position="30"/>
        <end position="50"/>
    </location>
</feature>
<dbReference type="Proteomes" id="UP001598130">
    <property type="component" value="Unassembled WGS sequence"/>
</dbReference>
<evidence type="ECO:0000256" key="5">
    <source>
        <dbReference type="ARBA" id="ARBA00023136"/>
    </source>
</evidence>
<sequence>MPAMSRLRAYHALLAVLVVAAYFSTEWGSAHAWLGYGVAAVIALRLVMALTGSRQLGLMRFYPHFQGLKVDNAFTHPAISRVLLVGIAVCLIGVTATGIAMDGGRSLGVNPPVASSTDPIRAAGDAHDEAEEDDEGEEGEEGGPLGEVHELFGNGLMLLVVLHVSYLFLFKRPLARFMLFAAAKTKSQPLP</sequence>
<reference evidence="9 10" key="1">
    <citation type="submission" date="2022-09" db="EMBL/GenBank/DDBJ databases">
        <title>New species of Phenylobacterium.</title>
        <authorList>
            <person name="Mieszkin S."/>
        </authorList>
    </citation>
    <scope>NUCLEOTIDE SEQUENCE [LARGE SCALE GENOMIC DNA]</scope>
    <source>
        <strain evidence="9 10">HK31-G</strain>
    </source>
</reference>
<feature type="region of interest" description="Disordered" evidence="6">
    <location>
        <begin position="118"/>
        <end position="145"/>
    </location>
</feature>
<protein>
    <submittedName>
        <fullName evidence="9">Cytochrome b/b6 domain-containing protein</fullName>
    </submittedName>
</protein>
<dbReference type="RefSeq" id="WP_377369269.1">
    <property type="nucleotide sequence ID" value="NZ_JAOTJD010000012.1"/>
</dbReference>
<keyword evidence="2" id="KW-1003">Cell membrane</keyword>
<evidence type="ECO:0000259" key="8">
    <source>
        <dbReference type="Pfam" id="PF01292"/>
    </source>
</evidence>
<accession>A0ABW6CLM3</accession>
<evidence type="ECO:0000313" key="9">
    <source>
        <dbReference type="EMBL" id="MFD3263965.1"/>
    </source>
</evidence>
<organism evidence="9 10">
    <name type="scientific">Phenylobacterium ferrooxidans</name>
    <dbReference type="NCBI Taxonomy" id="2982689"/>
    <lineage>
        <taxon>Bacteria</taxon>
        <taxon>Pseudomonadati</taxon>
        <taxon>Pseudomonadota</taxon>
        <taxon>Alphaproteobacteria</taxon>
        <taxon>Caulobacterales</taxon>
        <taxon>Caulobacteraceae</taxon>
        <taxon>Phenylobacterium</taxon>
    </lineage>
</organism>
<dbReference type="Gene3D" id="1.20.950.20">
    <property type="entry name" value="Transmembrane di-heme cytochromes, Chain C"/>
    <property type="match status" value="1"/>
</dbReference>
<comment type="caution">
    <text evidence="9">The sequence shown here is derived from an EMBL/GenBank/DDBJ whole genome shotgun (WGS) entry which is preliminary data.</text>
</comment>
<evidence type="ECO:0000256" key="4">
    <source>
        <dbReference type="ARBA" id="ARBA00022989"/>
    </source>
</evidence>
<feature type="compositionally biased region" description="Acidic residues" evidence="6">
    <location>
        <begin position="128"/>
        <end position="141"/>
    </location>
</feature>
<evidence type="ECO:0000256" key="1">
    <source>
        <dbReference type="ARBA" id="ARBA00004651"/>
    </source>
</evidence>
<evidence type="ECO:0000256" key="7">
    <source>
        <dbReference type="SAM" id="Phobius"/>
    </source>
</evidence>
<evidence type="ECO:0000256" key="2">
    <source>
        <dbReference type="ARBA" id="ARBA00022475"/>
    </source>
</evidence>